<dbReference type="RefSeq" id="YP_009213181.1">
    <property type="nucleotide sequence ID" value="NC_028952.1"/>
</dbReference>
<dbReference type="EMBL" id="KT221034">
    <property type="protein sequence ID" value="ALF00185.1"/>
    <property type="molecule type" value="Genomic_DNA"/>
</dbReference>
<evidence type="ECO:0000313" key="2">
    <source>
        <dbReference type="EMBL" id="ALF00185.1"/>
    </source>
</evidence>
<sequence length="145" mass="16152">MPRIDSDTDVEVKIDSGSAFLHAALTAEQRRGLFERPGTSVFAIVQLRSTSYTGHADGEDKDPQVKLRITLAEVAQDDQQAHLVAEVMRAMMRRRKMDQTLDELGPGAHDAEDAVAEALAEHPSESEYQAHLDRKRHGTRVEQYG</sequence>
<dbReference type="GeneID" id="26639399"/>
<evidence type="ECO:0000313" key="3">
    <source>
        <dbReference type="Proteomes" id="UP000202764"/>
    </source>
</evidence>
<reference evidence="2 3" key="1">
    <citation type="submission" date="2015-06" db="EMBL/GenBank/DDBJ databases">
        <title>Complete genomic sequence analysis of two virulent actinophages of Streptomyces flavovirens.</title>
        <authorList>
            <person name="Sharaf A."/>
            <person name="Marie E."/>
            <person name="ElBaz R."/>
            <person name="Elmaghraby I."/>
            <person name="Mercati F."/>
        </authorList>
    </citation>
    <scope>NUCLEOTIDE SEQUENCE [LARGE SCALE GENOMIC DNA]</scope>
</reference>
<feature type="compositionally biased region" description="Basic and acidic residues" evidence="1">
    <location>
        <begin position="119"/>
        <end position="132"/>
    </location>
</feature>
<organism evidence="2 3">
    <name type="scientific">Streptomyces phage SF3</name>
    <dbReference type="NCBI Taxonomy" id="1690818"/>
    <lineage>
        <taxon>Viruses</taxon>
        <taxon>Duplodnaviria</taxon>
        <taxon>Heunggongvirae</taxon>
        <taxon>Uroviricota</taxon>
        <taxon>Caudoviricetes</taxon>
        <taxon>Siftrevirus</taxon>
        <taxon>Siftrevirus SF3</taxon>
    </lineage>
</organism>
<name>A0A0M3UKC6_9CAUD</name>
<keyword evidence="3" id="KW-1185">Reference proteome</keyword>
<dbReference type="Proteomes" id="UP000202764">
    <property type="component" value="Segment"/>
</dbReference>
<dbReference type="KEGG" id="vg:26639399"/>
<feature type="region of interest" description="Disordered" evidence="1">
    <location>
        <begin position="118"/>
        <end position="145"/>
    </location>
</feature>
<proteinExistence type="predicted"/>
<evidence type="ECO:0000256" key="1">
    <source>
        <dbReference type="SAM" id="MobiDB-lite"/>
    </source>
</evidence>
<dbReference type="OrthoDB" id="36384at10239"/>
<accession>A0A0M3UKC6</accession>
<protein>
    <submittedName>
        <fullName evidence="2">Uncharacterized protein</fullName>
    </submittedName>
</protein>
<gene>
    <name evidence="2" type="ORF">SF3_540</name>
</gene>